<evidence type="ECO:0000313" key="3">
    <source>
        <dbReference type="EMBL" id="RCL37525.1"/>
    </source>
</evidence>
<name>A0A368BKD3_9GAMM</name>
<dbReference type="SUPFAM" id="SSF53300">
    <property type="entry name" value="vWA-like"/>
    <property type="match status" value="1"/>
</dbReference>
<dbReference type="AlphaFoldDB" id="A0A368BKD3"/>
<protein>
    <submittedName>
        <fullName evidence="3">Cobalt chelatase</fullName>
    </submittedName>
</protein>
<dbReference type="CDD" id="cd01454">
    <property type="entry name" value="vWA_norD_type"/>
    <property type="match status" value="1"/>
</dbReference>
<organism evidence="3 4">
    <name type="scientific">SAR86 cluster bacterium</name>
    <dbReference type="NCBI Taxonomy" id="2030880"/>
    <lineage>
        <taxon>Bacteria</taxon>
        <taxon>Pseudomonadati</taxon>
        <taxon>Pseudomonadota</taxon>
        <taxon>Gammaproteobacteria</taxon>
        <taxon>SAR86 cluster</taxon>
    </lineage>
</organism>
<dbReference type="PANTHER" id="PTHR41248:SF1">
    <property type="entry name" value="NORD PROTEIN"/>
    <property type="match status" value="1"/>
</dbReference>
<dbReference type="InterPro" id="IPR025861">
    <property type="entry name" value="CobT_VWA_dom"/>
</dbReference>
<dbReference type="Pfam" id="PF06213">
    <property type="entry name" value="CobT"/>
    <property type="match status" value="1"/>
</dbReference>
<feature type="domain" description="VWFA" evidence="2">
    <location>
        <begin position="502"/>
        <end position="589"/>
    </location>
</feature>
<feature type="region of interest" description="Disordered" evidence="1">
    <location>
        <begin position="201"/>
        <end position="234"/>
    </location>
</feature>
<dbReference type="GO" id="GO:0009236">
    <property type="term" value="P:cobalamin biosynthetic process"/>
    <property type="evidence" value="ECO:0007669"/>
    <property type="project" value="InterPro"/>
</dbReference>
<dbReference type="Pfam" id="PF11775">
    <property type="entry name" value="CobT_C"/>
    <property type="match status" value="1"/>
</dbReference>
<feature type="region of interest" description="Disordered" evidence="1">
    <location>
        <begin position="21"/>
        <end position="54"/>
    </location>
</feature>
<dbReference type="InterPro" id="IPR036465">
    <property type="entry name" value="vWFA_dom_sf"/>
</dbReference>
<evidence type="ECO:0000256" key="1">
    <source>
        <dbReference type="SAM" id="MobiDB-lite"/>
    </source>
</evidence>
<dbReference type="EMBL" id="QOPC01000021">
    <property type="protein sequence ID" value="RCL37525.1"/>
    <property type="molecule type" value="Genomic_DNA"/>
</dbReference>
<dbReference type="Proteomes" id="UP000253032">
    <property type="component" value="Unassembled WGS sequence"/>
</dbReference>
<proteinExistence type="predicted"/>
<dbReference type="PROSITE" id="PS50234">
    <property type="entry name" value="VWFA"/>
    <property type="match status" value="1"/>
</dbReference>
<evidence type="ECO:0000313" key="4">
    <source>
        <dbReference type="Proteomes" id="UP000253032"/>
    </source>
</evidence>
<dbReference type="InterPro" id="IPR006538">
    <property type="entry name" value="CobT"/>
</dbReference>
<dbReference type="InterPro" id="IPR051928">
    <property type="entry name" value="NorD/CobT"/>
</dbReference>
<gene>
    <name evidence="3" type="ORF">DBW98_03735</name>
</gene>
<feature type="compositionally biased region" description="Acidic residues" evidence="1">
    <location>
        <begin position="204"/>
        <end position="232"/>
    </location>
</feature>
<reference evidence="3 4" key="1">
    <citation type="journal article" date="2018" name="Microbiome">
        <title>Fine metagenomic profile of the Mediterranean stratified and mixed water columns revealed by assembly and recruitment.</title>
        <authorList>
            <person name="Haro-Moreno J.M."/>
            <person name="Lopez-Perez M."/>
            <person name="De La Torre J.R."/>
            <person name="Picazo A."/>
            <person name="Camacho A."/>
            <person name="Rodriguez-Valera F."/>
        </authorList>
    </citation>
    <scope>NUCLEOTIDE SEQUENCE [LARGE SCALE GENOMIC DNA]</scope>
    <source>
        <strain evidence="3">MED-G84</strain>
    </source>
</reference>
<dbReference type="Gene3D" id="3.40.50.410">
    <property type="entry name" value="von Willebrand factor, type A domain"/>
    <property type="match status" value="1"/>
</dbReference>
<sequence>MSWVKDREEFKQAALSTARALSKNSTLESTTQASSRPPSSSQISLNYPPRSSKQVNSWRGEADFQTFWHTFHNDDASLKMPKIARDFFLELELSRVEIIGGETFPGAKINLNAYLNTQAKIGIDNKVPALNPLAANLWLKQINGEILPEDSQNTVKSFLASLPINIEELGKKLILARNSQEKFQSLALELMKDLDLMHEPQTQGDEESIGNESMPEEQQDSAEEQEETEESLLEQTIESKAEGQADEDTSMLEEAQAPIDSTSIDEEIDLTRNYNEDLDQTAYEEYQIYTSQFDEIINAIELATPEESQRLRLQLDQLIAPHQTTIGKLANRLQRLLQAQQNRSWNYNLEEGLLDTAQLHRVITRPGDPLSFKQESESKFKDTVVSLLIDSSGSMRGRSMTLAAICGDIIGSTLERCYVKTELLGFTTKHWKGGDSRKAWINQGSPPHPGRLNDLRHIIFKSADDNFRKARKSFGIMLREGLLKENVDGEALAWAHQRLIRRNEERKILIVISDGAPVDDSTLSTNHSNFLDNHLRQIIDSIENQSNVELLAIGIGHDVTKYYQKSITINRAEELAEALLDKLTELFND</sequence>
<evidence type="ECO:0000259" key="2">
    <source>
        <dbReference type="PROSITE" id="PS50234"/>
    </source>
</evidence>
<dbReference type="InterPro" id="IPR002035">
    <property type="entry name" value="VWF_A"/>
</dbReference>
<accession>A0A368BKD3</accession>
<comment type="caution">
    <text evidence="3">The sequence shown here is derived from an EMBL/GenBank/DDBJ whole genome shotgun (WGS) entry which is preliminary data.</text>
</comment>
<dbReference type="PANTHER" id="PTHR41248">
    <property type="entry name" value="NORD PROTEIN"/>
    <property type="match status" value="1"/>
</dbReference>
<feature type="compositionally biased region" description="Low complexity" evidence="1">
    <location>
        <begin position="29"/>
        <end position="44"/>
    </location>
</feature>
<dbReference type="PIRSF" id="PIRSF031715">
    <property type="entry name" value="Cob_chel_CobT"/>
    <property type="match status" value="1"/>
</dbReference>